<protein>
    <submittedName>
        <fullName evidence="1">Uncharacterized protein</fullName>
    </submittedName>
</protein>
<dbReference type="PANTHER" id="PTHR35810">
    <property type="entry name" value="CYTOPLASMIC PROTEIN-RELATED"/>
    <property type="match status" value="1"/>
</dbReference>
<evidence type="ECO:0000313" key="2">
    <source>
        <dbReference type="Proteomes" id="UP001165069"/>
    </source>
</evidence>
<dbReference type="PANTHER" id="PTHR35810:SF1">
    <property type="entry name" value="CYTOPLASMIC PROTEIN"/>
    <property type="match status" value="1"/>
</dbReference>
<comment type="caution">
    <text evidence="1">The sequence shown here is derived from an EMBL/GenBank/DDBJ whole genome shotgun (WGS) entry which is preliminary data.</text>
</comment>
<evidence type="ECO:0000313" key="1">
    <source>
        <dbReference type="EMBL" id="GLH74896.1"/>
    </source>
</evidence>
<dbReference type="InterPro" id="IPR011204">
    <property type="entry name" value="Virulence_RhuM-like"/>
</dbReference>
<sequence length="283" mass="32129">MAHMIRTNLGTPKDTLPEHRGGLLFYTTPSGAKNIHVKLQGETTWMTQRAMANLFGVEIPVIATYLKDLFDSGELDRKTTISRAEMDLHFEELIGESYSLDAIMAVGLRLNTPQVILFRSWATKTLVSLVVNGFALDVERLKQDSDVIGQNYFDDLLEQIQEIRLSERNFFQKIPDIYALSVDYRNDAQITTDFYTAVRAKLAWAIKSKYLGFLSDLSVQALHRLVSAYLDLVERRARGAVYSTMEDWAGFLEEFLECANHPEMLDQEQVVTIEAKVHAVGDL</sequence>
<accession>A0ABQ5QK06</accession>
<dbReference type="EMBL" id="BSDE01000009">
    <property type="protein sequence ID" value="GLH74896.1"/>
    <property type="molecule type" value="Genomic_DNA"/>
</dbReference>
<dbReference type="Pfam" id="PF13310">
    <property type="entry name" value="Virulence_RhuM"/>
    <property type="match status" value="1"/>
</dbReference>
<proteinExistence type="predicted"/>
<name>A0ABQ5QK06_9BACT</name>
<dbReference type="Proteomes" id="UP001165069">
    <property type="component" value="Unassembled WGS sequence"/>
</dbReference>
<keyword evidence="2" id="KW-1185">Reference proteome</keyword>
<reference evidence="1 2" key="1">
    <citation type="journal article" date="2023" name="Antonie Van Leeuwenhoek">
        <title>Mesoterricola silvestris gen. nov., sp. nov., Mesoterricola sediminis sp. nov., Geothrix oryzae sp. nov., Geothrix edaphica sp. nov., Geothrix rubra sp. nov., and Geothrix limicola sp. nov., six novel members of Acidobacteriota isolated from soils.</title>
        <authorList>
            <person name="Itoh H."/>
            <person name="Sugisawa Y."/>
            <person name="Mise K."/>
            <person name="Xu Z."/>
            <person name="Kuniyasu M."/>
            <person name="Ushijima N."/>
            <person name="Kawano K."/>
            <person name="Kobayashi E."/>
            <person name="Shiratori Y."/>
            <person name="Masuda Y."/>
            <person name="Senoo K."/>
        </authorList>
    </citation>
    <scope>NUCLEOTIDE SEQUENCE [LARGE SCALE GENOMIC DNA]</scope>
    <source>
        <strain evidence="1 2">Red804</strain>
    </source>
</reference>
<dbReference type="RefSeq" id="WP_285577707.1">
    <property type="nucleotide sequence ID" value="NZ_BSDE01000009.1"/>
</dbReference>
<gene>
    <name evidence="1" type="ORF">GETHLI_33980</name>
</gene>
<organism evidence="1 2">
    <name type="scientific">Geothrix limicola</name>
    <dbReference type="NCBI Taxonomy" id="2927978"/>
    <lineage>
        <taxon>Bacteria</taxon>
        <taxon>Pseudomonadati</taxon>
        <taxon>Acidobacteriota</taxon>
        <taxon>Holophagae</taxon>
        <taxon>Holophagales</taxon>
        <taxon>Holophagaceae</taxon>
        <taxon>Geothrix</taxon>
    </lineage>
</organism>